<dbReference type="GO" id="GO:0046872">
    <property type="term" value="F:metal ion binding"/>
    <property type="evidence" value="ECO:0007669"/>
    <property type="project" value="UniProtKB-KW"/>
</dbReference>
<dbReference type="InterPro" id="IPR015931">
    <property type="entry name" value="Acnase/IPM_dHydase_lsu_aba_1/3"/>
</dbReference>
<evidence type="ECO:0000256" key="4">
    <source>
        <dbReference type="ARBA" id="ARBA00004729"/>
    </source>
</evidence>
<dbReference type="GO" id="GO:0009098">
    <property type="term" value="P:L-leucine biosynthetic process"/>
    <property type="evidence" value="ECO:0007669"/>
    <property type="project" value="UniProtKB-UniPathway"/>
</dbReference>
<dbReference type="NCBIfam" id="NF009116">
    <property type="entry name" value="PRK12466.1"/>
    <property type="match status" value="1"/>
</dbReference>
<dbReference type="PANTHER" id="PTHR43822">
    <property type="entry name" value="HOMOACONITASE, MITOCHONDRIAL-RELATED"/>
    <property type="match status" value="1"/>
</dbReference>
<evidence type="ECO:0000256" key="14">
    <source>
        <dbReference type="ARBA" id="ARBA00023239"/>
    </source>
</evidence>
<dbReference type="UniPathway" id="UPA00048">
    <property type="reaction ID" value="UER00071"/>
</dbReference>
<dbReference type="InterPro" id="IPR004430">
    <property type="entry name" value="3-IsopropMal_deHydase_lsu"/>
</dbReference>
<dbReference type="FunFam" id="3.30.499.10:FF:000007">
    <property type="entry name" value="3-isopropylmalate dehydratase large subunit"/>
    <property type="match status" value="1"/>
</dbReference>
<dbReference type="EC" id="4.2.1.33" evidence="6"/>
<keyword evidence="10" id="KW-0028">Amino-acid biosynthesis</keyword>
<dbReference type="InterPro" id="IPR033941">
    <property type="entry name" value="IPMI_cat"/>
</dbReference>
<keyword evidence="11" id="KW-0479">Metal-binding</keyword>
<keyword evidence="8" id="KW-0432">Leucine biosynthesis</keyword>
<dbReference type="InterPro" id="IPR036008">
    <property type="entry name" value="Aconitase_4Fe-4S_dom"/>
</dbReference>
<evidence type="ECO:0000256" key="3">
    <source>
        <dbReference type="ARBA" id="ARBA00002695"/>
    </source>
</evidence>
<evidence type="ECO:0000259" key="16">
    <source>
        <dbReference type="Pfam" id="PF00330"/>
    </source>
</evidence>
<comment type="pathway">
    <text evidence="4">Amino-acid biosynthesis; L-leucine biosynthesis; L-leucine from 3-methyl-2-oxobutanoate: step 2/4.</text>
</comment>
<organism evidence="17">
    <name type="scientific">marine metagenome</name>
    <dbReference type="NCBI Taxonomy" id="408172"/>
    <lineage>
        <taxon>unclassified sequences</taxon>
        <taxon>metagenomes</taxon>
        <taxon>ecological metagenomes</taxon>
    </lineage>
</organism>
<dbReference type="HAMAP" id="MF_01026">
    <property type="entry name" value="LeuC_type1"/>
    <property type="match status" value="1"/>
</dbReference>
<dbReference type="NCBIfam" id="NF004016">
    <property type="entry name" value="PRK05478.1"/>
    <property type="match status" value="1"/>
</dbReference>
<dbReference type="CDD" id="cd01583">
    <property type="entry name" value="IPMI"/>
    <property type="match status" value="1"/>
</dbReference>
<comment type="cofactor">
    <cofactor evidence="2">
        <name>[4Fe-4S] cluster</name>
        <dbReference type="ChEBI" id="CHEBI:49883"/>
    </cofactor>
</comment>
<evidence type="ECO:0000256" key="10">
    <source>
        <dbReference type="ARBA" id="ARBA00022605"/>
    </source>
</evidence>
<keyword evidence="12" id="KW-0408">Iron</keyword>
<comment type="catalytic activity">
    <reaction evidence="1">
        <text>(2R,3S)-3-isopropylmalate = (2S)-2-isopropylmalate</text>
        <dbReference type="Rhea" id="RHEA:32287"/>
        <dbReference type="ChEBI" id="CHEBI:1178"/>
        <dbReference type="ChEBI" id="CHEBI:35121"/>
        <dbReference type="EC" id="4.2.1.33"/>
    </reaction>
</comment>
<proteinExistence type="inferred from homology"/>
<dbReference type="GO" id="GO:0051539">
    <property type="term" value="F:4 iron, 4 sulfur cluster binding"/>
    <property type="evidence" value="ECO:0007669"/>
    <property type="project" value="UniProtKB-KW"/>
</dbReference>
<dbReference type="PROSITE" id="PS01244">
    <property type="entry name" value="ACONITASE_2"/>
    <property type="match status" value="1"/>
</dbReference>
<dbReference type="PROSITE" id="PS00450">
    <property type="entry name" value="ACONITASE_1"/>
    <property type="match status" value="1"/>
</dbReference>
<dbReference type="Gene3D" id="3.30.499.10">
    <property type="entry name" value="Aconitase, domain 3"/>
    <property type="match status" value="2"/>
</dbReference>
<evidence type="ECO:0000256" key="2">
    <source>
        <dbReference type="ARBA" id="ARBA00001966"/>
    </source>
</evidence>
<evidence type="ECO:0000256" key="8">
    <source>
        <dbReference type="ARBA" id="ARBA00022430"/>
    </source>
</evidence>
<keyword evidence="9" id="KW-0004">4Fe-4S</keyword>
<dbReference type="Pfam" id="PF00330">
    <property type="entry name" value="Aconitase"/>
    <property type="match status" value="1"/>
</dbReference>
<dbReference type="EMBL" id="UINC01019387">
    <property type="protein sequence ID" value="SVA82066.1"/>
    <property type="molecule type" value="Genomic_DNA"/>
</dbReference>
<keyword evidence="14" id="KW-0456">Lyase</keyword>
<sequence length="466" mass="50345">VRKEKTLFEKIFDRHVVVERASGDALLFIDRHLIHDLHFRVFAELKAAGHRIRQPDLLFATPDHSVPTTARTLSDIPPGEMRETVETLQQSAEELGFTHFDMTDDRHGIVHVVGPEQGITLPGLMLVCGDSHTSTHGAMGCVSFGIGSTEVKHVLATQTLWQRRPKTMRINVDGKLGSGISGKDVILAIISHIGVSGGTGYAIEYAGSTIRALSIEARMTISNMTIEAGARSGIIAPDDRTIDYLYGRPYAPKGPKWEEAVRYWKTLPSDDGAVYDKEISIDGAAIEPTVTWGNSPQYAVGINGVIPDPDAEPDPLKRADMVSALEYMALTPGTPVSGITVDRVFIGSCTNSRIEDLRAAAEIAKGRRVVVPTLVVPGSGLIKKQAESEGLDRIFTQAGMQWREPGCSMCVAINGDTLAPGERCASTSNRNFRGRQGKASRTHLVSPAMAAAAAVRGRFSDIRSLG</sequence>
<feature type="non-terminal residue" evidence="17">
    <location>
        <position position="1"/>
    </location>
</feature>
<dbReference type="GO" id="GO:0003861">
    <property type="term" value="F:3-isopropylmalate dehydratase activity"/>
    <property type="evidence" value="ECO:0007669"/>
    <property type="project" value="UniProtKB-EC"/>
</dbReference>
<protein>
    <recommendedName>
        <fullName evidence="7">3-isopropylmalate dehydratase</fullName>
        <ecNumber evidence="6">4.2.1.33</ecNumber>
    </recommendedName>
</protein>
<accession>A0A381YYD2</accession>
<evidence type="ECO:0000256" key="9">
    <source>
        <dbReference type="ARBA" id="ARBA00022485"/>
    </source>
</evidence>
<gene>
    <name evidence="17" type="ORF">METZ01_LOCUS134920</name>
</gene>
<dbReference type="InterPro" id="IPR018136">
    <property type="entry name" value="Aconitase_4Fe-4S_BS"/>
</dbReference>
<evidence type="ECO:0000313" key="17">
    <source>
        <dbReference type="EMBL" id="SVA82066.1"/>
    </source>
</evidence>
<evidence type="ECO:0000256" key="6">
    <source>
        <dbReference type="ARBA" id="ARBA00011998"/>
    </source>
</evidence>
<evidence type="ECO:0000256" key="5">
    <source>
        <dbReference type="ARBA" id="ARBA00007185"/>
    </source>
</evidence>
<keyword evidence="15" id="KW-0100">Branched-chain amino acid biosynthesis</keyword>
<dbReference type="SUPFAM" id="SSF53732">
    <property type="entry name" value="Aconitase iron-sulfur domain"/>
    <property type="match status" value="1"/>
</dbReference>
<comment type="similarity">
    <text evidence="5">Belongs to the aconitase/IPM isomerase family.</text>
</comment>
<comment type="function">
    <text evidence="3">Catalyzes the isomerization between 2-isopropylmalate and 3-isopropylmalate, via the formation of 2-isopropylmaleate.</text>
</comment>
<dbReference type="PRINTS" id="PR00415">
    <property type="entry name" value="ACONITASE"/>
</dbReference>
<evidence type="ECO:0000256" key="1">
    <source>
        <dbReference type="ARBA" id="ARBA00000491"/>
    </source>
</evidence>
<dbReference type="InterPro" id="IPR001030">
    <property type="entry name" value="Acoase/IPM_deHydtase_lsu_aba"/>
</dbReference>
<dbReference type="NCBIfam" id="TIGR00170">
    <property type="entry name" value="leuC"/>
    <property type="match status" value="1"/>
</dbReference>
<evidence type="ECO:0000256" key="7">
    <source>
        <dbReference type="ARBA" id="ARBA00014371"/>
    </source>
</evidence>
<evidence type="ECO:0000256" key="15">
    <source>
        <dbReference type="ARBA" id="ARBA00023304"/>
    </source>
</evidence>
<evidence type="ECO:0000256" key="12">
    <source>
        <dbReference type="ARBA" id="ARBA00023004"/>
    </source>
</evidence>
<reference evidence="17" key="1">
    <citation type="submission" date="2018-05" db="EMBL/GenBank/DDBJ databases">
        <authorList>
            <person name="Lanie J.A."/>
            <person name="Ng W.-L."/>
            <person name="Kazmierczak K.M."/>
            <person name="Andrzejewski T.M."/>
            <person name="Davidsen T.M."/>
            <person name="Wayne K.J."/>
            <person name="Tettelin H."/>
            <person name="Glass J.I."/>
            <person name="Rusch D."/>
            <person name="Podicherti R."/>
            <person name="Tsui H.-C.T."/>
            <person name="Winkler M.E."/>
        </authorList>
    </citation>
    <scope>NUCLEOTIDE SEQUENCE</scope>
</reference>
<dbReference type="AlphaFoldDB" id="A0A381YYD2"/>
<feature type="domain" description="Aconitase/3-isopropylmalate dehydratase large subunit alpha/beta/alpha" evidence="16">
    <location>
        <begin position="9"/>
        <end position="457"/>
    </location>
</feature>
<evidence type="ECO:0000256" key="11">
    <source>
        <dbReference type="ARBA" id="ARBA00022723"/>
    </source>
</evidence>
<name>A0A381YYD2_9ZZZZ</name>
<dbReference type="InterPro" id="IPR050067">
    <property type="entry name" value="IPM_dehydratase_rel_enz"/>
</dbReference>
<evidence type="ECO:0000256" key="13">
    <source>
        <dbReference type="ARBA" id="ARBA00023014"/>
    </source>
</evidence>
<keyword evidence="13" id="KW-0411">Iron-sulfur</keyword>
<dbReference type="PANTHER" id="PTHR43822:SF9">
    <property type="entry name" value="3-ISOPROPYLMALATE DEHYDRATASE"/>
    <property type="match status" value="1"/>
</dbReference>